<evidence type="ECO:0000313" key="2">
    <source>
        <dbReference type="Proteomes" id="UP000275408"/>
    </source>
</evidence>
<name>A0A3M6UBR9_POCDA</name>
<organism evidence="1 2">
    <name type="scientific">Pocillopora damicornis</name>
    <name type="common">Cauliflower coral</name>
    <name type="synonym">Millepora damicornis</name>
    <dbReference type="NCBI Taxonomy" id="46731"/>
    <lineage>
        <taxon>Eukaryota</taxon>
        <taxon>Metazoa</taxon>
        <taxon>Cnidaria</taxon>
        <taxon>Anthozoa</taxon>
        <taxon>Hexacorallia</taxon>
        <taxon>Scleractinia</taxon>
        <taxon>Astrocoeniina</taxon>
        <taxon>Pocilloporidae</taxon>
        <taxon>Pocillopora</taxon>
    </lineage>
</organism>
<reference evidence="1 2" key="1">
    <citation type="journal article" date="2018" name="Sci. Rep.">
        <title>Comparative analysis of the Pocillopora damicornis genome highlights role of immune system in coral evolution.</title>
        <authorList>
            <person name="Cunning R."/>
            <person name="Bay R.A."/>
            <person name="Gillette P."/>
            <person name="Baker A.C."/>
            <person name="Traylor-Knowles N."/>
        </authorList>
    </citation>
    <scope>NUCLEOTIDE SEQUENCE [LARGE SCALE GENOMIC DNA]</scope>
    <source>
        <strain evidence="1">RSMAS</strain>
        <tissue evidence="1">Whole animal</tissue>
    </source>
</reference>
<comment type="caution">
    <text evidence="1">The sequence shown here is derived from an EMBL/GenBank/DDBJ whole genome shotgun (WGS) entry which is preliminary data.</text>
</comment>
<sequence>MESGNSTDEIEVDLRLSVLKPLHATWLVSLYNHLTGSVEKRHIAKGWSKAGISELVQGKATLSPEDPFENIEAILF</sequence>
<keyword evidence="2" id="KW-1185">Reference proteome</keyword>
<protein>
    <submittedName>
        <fullName evidence="1">Uncharacterized protein</fullName>
    </submittedName>
</protein>
<evidence type="ECO:0000313" key="1">
    <source>
        <dbReference type="EMBL" id="RMX50898.1"/>
    </source>
</evidence>
<accession>A0A3M6UBR9</accession>
<dbReference type="Proteomes" id="UP000275408">
    <property type="component" value="Unassembled WGS sequence"/>
</dbReference>
<proteinExistence type="predicted"/>
<gene>
    <name evidence="1" type="ORF">pdam_00016135</name>
</gene>
<dbReference type="AlphaFoldDB" id="A0A3M6UBR9"/>
<dbReference type="EMBL" id="RCHS01001883">
    <property type="protein sequence ID" value="RMX50898.1"/>
    <property type="molecule type" value="Genomic_DNA"/>
</dbReference>